<keyword evidence="1" id="KW-1133">Transmembrane helix</keyword>
<dbReference type="PANTHER" id="PTHR22911">
    <property type="entry name" value="ACYL-MALONYL CONDENSING ENZYME-RELATED"/>
    <property type="match status" value="1"/>
</dbReference>
<proteinExistence type="predicted"/>
<feature type="domain" description="EamA" evidence="2">
    <location>
        <begin position="14"/>
        <end position="144"/>
    </location>
</feature>
<feature type="transmembrane region" description="Helical" evidence="1">
    <location>
        <begin position="241"/>
        <end position="261"/>
    </location>
</feature>
<dbReference type="EMBL" id="CP039865">
    <property type="protein sequence ID" value="QCK87832.1"/>
    <property type="molecule type" value="Genomic_DNA"/>
</dbReference>
<dbReference type="RefSeq" id="WP_137101160.1">
    <property type="nucleotide sequence ID" value="NZ_CP039865.1"/>
</dbReference>
<sequence>MNAPRTERRTVVLAAIAMTTAVLVFVIMDSLMRVVAREASVAVVVFVRNAVQVAALVIWALATDWKRFVVTRHPWLQIVRGLCLAGTTVFAVLALMHLTLSQTYAIALSAPLLATAIAGPALGEPTKPLQWLFIAMGFAGVLIALDPGAPFLSLALLFPLALAGLNAIYQVLTRHTGRTDPMTVLLFHASFWALVASGIGALFFPGLPSAYGFGLLVISGLCGVASHIMLVWAFTHAPAAVVSPMSYSQIIWAASIGLLVFGEVPTLTTLIGSAIVALAGILLIVTSARRGATRSD</sequence>
<feature type="transmembrane region" description="Helical" evidence="1">
    <location>
        <begin position="267"/>
        <end position="285"/>
    </location>
</feature>
<protein>
    <submittedName>
        <fullName evidence="3">DMT family transporter</fullName>
    </submittedName>
</protein>
<dbReference type="Pfam" id="PF00892">
    <property type="entry name" value="EamA"/>
    <property type="match status" value="2"/>
</dbReference>
<evidence type="ECO:0000313" key="4">
    <source>
        <dbReference type="Proteomes" id="UP000298588"/>
    </source>
</evidence>
<dbReference type="InterPro" id="IPR037185">
    <property type="entry name" value="EmrE-like"/>
</dbReference>
<feature type="transmembrane region" description="Helical" evidence="1">
    <location>
        <begin position="12"/>
        <end position="35"/>
    </location>
</feature>
<feature type="transmembrane region" description="Helical" evidence="1">
    <location>
        <begin position="129"/>
        <end position="145"/>
    </location>
</feature>
<feature type="transmembrane region" description="Helical" evidence="1">
    <location>
        <begin position="104"/>
        <end position="122"/>
    </location>
</feature>
<gene>
    <name evidence="3" type="ORF">E8L99_19775</name>
</gene>
<evidence type="ECO:0000259" key="2">
    <source>
        <dbReference type="Pfam" id="PF00892"/>
    </source>
</evidence>
<dbReference type="SUPFAM" id="SSF103481">
    <property type="entry name" value="Multidrug resistance efflux transporter EmrE"/>
    <property type="match status" value="2"/>
</dbReference>
<keyword evidence="1" id="KW-0812">Transmembrane</keyword>
<dbReference type="PANTHER" id="PTHR22911:SF103">
    <property type="entry name" value="BLR2811 PROTEIN"/>
    <property type="match status" value="1"/>
</dbReference>
<dbReference type="Gene3D" id="1.10.3730.20">
    <property type="match status" value="1"/>
</dbReference>
<dbReference type="KEGG" id="paqt:E8L99_19775"/>
<keyword evidence="4" id="KW-1185">Reference proteome</keyword>
<dbReference type="InterPro" id="IPR000620">
    <property type="entry name" value="EamA_dom"/>
</dbReference>
<reference evidence="3 4" key="1">
    <citation type="submission" date="2019-04" db="EMBL/GenBank/DDBJ databases">
        <title>Phreatobacter aquaticus sp. nov.</title>
        <authorList>
            <person name="Choi A."/>
            <person name="Baek K."/>
        </authorList>
    </citation>
    <scope>NUCLEOTIDE SEQUENCE [LARGE SCALE GENOMIC DNA]</scope>
    <source>
        <strain evidence="3 4">NMCR1094</strain>
    </source>
</reference>
<accession>A0A4D7QV38</accession>
<feature type="transmembrane region" description="Helical" evidence="1">
    <location>
        <begin position="151"/>
        <end position="172"/>
    </location>
</feature>
<dbReference type="AlphaFoldDB" id="A0A4D7QV38"/>
<dbReference type="GO" id="GO:0016020">
    <property type="term" value="C:membrane"/>
    <property type="evidence" value="ECO:0007669"/>
    <property type="project" value="InterPro"/>
</dbReference>
<feature type="transmembrane region" description="Helical" evidence="1">
    <location>
        <begin position="74"/>
        <end position="98"/>
    </location>
</feature>
<feature type="transmembrane region" description="Helical" evidence="1">
    <location>
        <begin position="210"/>
        <end position="234"/>
    </location>
</feature>
<evidence type="ECO:0000313" key="3">
    <source>
        <dbReference type="EMBL" id="QCK87832.1"/>
    </source>
</evidence>
<dbReference type="OrthoDB" id="9815809at2"/>
<name>A0A4D7QV38_9HYPH</name>
<keyword evidence="1" id="KW-0472">Membrane</keyword>
<feature type="transmembrane region" description="Helical" evidence="1">
    <location>
        <begin position="184"/>
        <end position="204"/>
    </location>
</feature>
<dbReference type="Proteomes" id="UP000298588">
    <property type="component" value="Chromosome"/>
</dbReference>
<organism evidence="3 4">
    <name type="scientific">Phreatobacter aquaticus</name>
    <dbReference type="NCBI Taxonomy" id="2570229"/>
    <lineage>
        <taxon>Bacteria</taxon>
        <taxon>Pseudomonadati</taxon>
        <taxon>Pseudomonadota</taxon>
        <taxon>Alphaproteobacteria</taxon>
        <taxon>Hyphomicrobiales</taxon>
        <taxon>Phreatobacteraceae</taxon>
        <taxon>Phreatobacter</taxon>
    </lineage>
</organism>
<feature type="transmembrane region" description="Helical" evidence="1">
    <location>
        <begin position="41"/>
        <end position="62"/>
    </location>
</feature>
<feature type="domain" description="EamA" evidence="2">
    <location>
        <begin position="157"/>
        <end position="285"/>
    </location>
</feature>
<evidence type="ECO:0000256" key="1">
    <source>
        <dbReference type="SAM" id="Phobius"/>
    </source>
</evidence>